<dbReference type="EMBL" id="BMUB01000015">
    <property type="protein sequence ID" value="GGU93683.1"/>
    <property type="molecule type" value="Genomic_DNA"/>
</dbReference>
<dbReference type="PANTHER" id="PTHR16305">
    <property type="entry name" value="TESTICULAR SOLUBLE ADENYLYL CYCLASE"/>
    <property type="match status" value="1"/>
</dbReference>
<evidence type="ECO:0000313" key="4">
    <source>
        <dbReference type="EMBL" id="GGU93683.1"/>
    </source>
</evidence>
<name>A0A8H9HYJ5_KITAU</name>
<dbReference type="SUPFAM" id="SSF52540">
    <property type="entry name" value="P-loop containing nucleoside triphosphate hydrolases"/>
    <property type="match status" value="1"/>
</dbReference>
<dbReference type="InterPro" id="IPR027417">
    <property type="entry name" value="P-loop_NTPase"/>
</dbReference>
<dbReference type="CDD" id="cd06170">
    <property type="entry name" value="LuxR_C_like"/>
    <property type="match status" value="1"/>
</dbReference>
<accession>A0A8H9HYJ5</accession>
<dbReference type="GO" id="GO:0005524">
    <property type="term" value="F:ATP binding"/>
    <property type="evidence" value="ECO:0007669"/>
    <property type="project" value="UniProtKB-KW"/>
</dbReference>
<feature type="domain" description="HTH luxR-type" evidence="3">
    <location>
        <begin position="837"/>
        <end position="902"/>
    </location>
</feature>
<keyword evidence="2" id="KW-0067">ATP-binding</keyword>
<dbReference type="Gene3D" id="1.10.10.10">
    <property type="entry name" value="Winged helix-like DNA-binding domain superfamily/Winged helix DNA-binding domain"/>
    <property type="match status" value="1"/>
</dbReference>
<dbReference type="InterPro" id="IPR000792">
    <property type="entry name" value="Tscrpt_reg_LuxR_C"/>
</dbReference>
<dbReference type="PROSITE" id="PS50043">
    <property type="entry name" value="HTH_LUXR_2"/>
    <property type="match status" value="1"/>
</dbReference>
<comment type="caution">
    <text evidence="4">The sequence shown here is derived from an EMBL/GenBank/DDBJ whole genome shotgun (WGS) entry which is preliminary data.</text>
</comment>
<evidence type="ECO:0000313" key="5">
    <source>
        <dbReference type="Proteomes" id="UP000610124"/>
    </source>
</evidence>
<dbReference type="AlphaFoldDB" id="A0A8H9HYJ5"/>
<dbReference type="Pfam" id="PF00196">
    <property type="entry name" value="GerE"/>
    <property type="match status" value="1"/>
</dbReference>
<dbReference type="InterPro" id="IPR041664">
    <property type="entry name" value="AAA_16"/>
</dbReference>
<organism evidence="4 5">
    <name type="scientific">Kitasatospora aureofaciens</name>
    <name type="common">Streptomyces aureofaciens</name>
    <dbReference type="NCBI Taxonomy" id="1894"/>
    <lineage>
        <taxon>Bacteria</taxon>
        <taxon>Bacillati</taxon>
        <taxon>Actinomycetota</taxon>
        <taxon>Actinomycetes</taxon>
        <taxon>Kitasatosporales</taxon>
        <taxon>Streptomycetaceae</taxon>
        <taxon>Kitasatospora</taxon>
    </lineage>
</organism>
<reference evidence="4" key="2">
    <citation type="submission" date="2020-09" db="EMBL/GenBank/DDBJ databases">
        <authorList>
            <person name="Sun Q."/>
            <person name="Ohkuma M."/>
        </authorList>
    </citation>
    <scope>NUCLEOTIDE SEQUENCE</scope>
    <source>
        <strain evidence="4">JCM 4434</strain>
    </source>
</reference>
<dbReference type="SUPFAM" id="SSF48452">
    <property type="entry name" value="TPR-like"/>
    <property type="match status" value="1"/>
</dbReference>
<evidence type="ECO:0000256" key="1">
    <source>
        <dbReference type="ARBA" id="ARBA00022741"/>
    </source>
</evidence>
<dbReference type="SMART" id="SM00421">
    <property type="entry name" value="HTH_LUXR"/>
    <property type="match status" value="1"/>
</dbReference>
<dbReference type="InterPro" id="IPR036388">
    <property type="entry name" value="WH-like_DNA-bd_sf"/>
</dbReference>
<gene>
    <name evidence="4" type="ORF">GCM10010502_53980</name>
</gene>
<dbReference type="InterPro" id="IPR011990">
    <property type="entry name" value="TPR-like_helical_dom_sf"/>
</dbReference>
<dbReference type="GO" id="GO:0003677">
    <property type="term" value="F:DNA binding"/>
    <property type="evidence" value="ECO:0007669"/>
    <property type="project" value="InterPro"/>
</dbReference>
<dbReference type="Gene3D" id="1.25.40.10">
    <property type="entry name" value="Tetratricopeptide repeat domain"/>
    <property type="match status" value="1"/>
</dbReference>
<dbReference type="Proteomes" id="UP000610124">
    <property type="component" value="Unassembled WGS sequence"/>
</dbReference>
<reference evidence="4" key="1">
    <citation type="journal article" date="2014" name="Int. J. Syst. Evol. Microbiol.">
        <title>Complete genome sequence of Corynebacterium casei LMG S-19264T (=DSM 44701T), isolated from a smear-ripened cheese.</title>
        <authorList>
            <consortium name="US DOE Joint Genome Institute (JGI-PGF)"/>
            <person name="Walter F."/>
            <person name="Albersmeier A."/>
            <person name="Kalinowski J."/>
            <person name="Ruckert C."/>
        </authorList>
    </citation>
    <scope>NUCLEOTIDE SEQUENCE</scope>
    <source>
        <strain evidence="4">JCM 4434</strain>
    </source>
</reference>
<dbReference type="PRINTS" id="PR00038">
    <property type="entry name" value="HTHLUXR"/>
</dbReference>
<protein>
    <submittedName>
        <fullName evidence="4">Transcriptional regulator</fullName>
    </submittedName>
</protein>
<evidence type="ECO:0000256" key="2">
    <source>
        <dbReference type="ARBA" id="ARBA00022840"/>
    </source>
</evidence>
<dbReference type="Pfam" id="PF13191">
    <property type="entry name" value="AAA_16"/>
    <property type="match status" value="1"/>
</dbReference>
<dbReference type="InterPro" id="IPR016032">
    <property type="entry name" value="Sig_transdc_resp-reg_C-effctor"/>
</dbReference>
<dbReference type="GO" id="GO:0005737">
    <property type="term" value="C:cytoplasm"/>
    <property type="evidence" value="ECO:0007669"/>
    <property type="project" value="TreeGrafter"/>
</dbReference>
<evidence type="ECO:0000259" key="3">
    <source>
        <dbReference type="PROSITE" id="PS50043"/>
    </source>
</evidence>
<proteinExistence type="predicted"/>
<dbReference type="Gene3D" id="3.40.50.300">
    <property type="entry name" value="P-loop containing nucleotide triphosphate hydrolases"/>
    <property type="match status" value="1"/>
</dbReference>
<dbReference type="RefSeq" id="WP_046385548.1">
    <property type="nucleotide sequence ID" value="NZ_JBEZBM010000012.1"/>
</dbReference>
<dbReference type="GO" id="GO:0004016">
    <property type="term" value="F:adenylate cyclase activity"/>
    <property type="evidence" value="ECO:0007669"/>
    <property type="project" value="TreeGrafter"/>
</dbReference>
<dbReference type="PANTHER" id="PTHR16305:SF35">
    <property type="entry name" value="TRANSCRIPTIONAL ACTIVATOR DOMAIN"/>
    <property type="match status" value="1"/>
</dbReference>
<dbReference type="SUPFAM" id="SSF46894">
    <property type="entry name" value="C-terminal effector domain of the bipartite response regulators"/>
    <property type="match status" value="1"/>
</dbReference>
<sequence>MVIGRQRERAIIAEALSPRSASPAVLLLGEAGVGKTLLLDTVVEEAEHAGSRVLRVRGSVAESELAFAGLHQLLLPVLDGAADDLPARQRAALLGAFGLGEDPAPPDPMMVSLAVLTLASQFASARRVLLAVDDAQWLDRGTCQVLGFLARRLAGESIGLVVSVRGTRRPDWLDSTVSQVVVAPLSSAEAEELLGVQPDPPVGLTRRQVLAAAAGNPLALIELTRQAARDGRLPPVGPVPLTDLLEETFAAQAGGLPQATREALLIAAAAEGAALSVVLAALPPGSDTEVWLPAEQAGLVHVRADRVEFRHPLVRSAVYGAAPFTERRRAHLALAAVLGGDPDRQAWQLSAATVAPDTAVAVALEATAMRTFGRGAVAEALAGLERAAQLHPDAGERARLLSTAAYAAVLVGDLDRAETLGAEASHLDPDPAATSWISALNGLIAMLMLRLERAFALVVGEEPLPVPQLAEDVSTIATGIAYHSGLTAQRERIRPMLAARGAQDDDAGGRPFHLWDIGVTDPFVHGNTVRALLPSLTARPGLVPTETHTLGVLSMLLDETETAVSLLGEVVNPQWEDAADFHGGMTAVDLAWANLDCGRWADARLGVERLAERFLAGHRNLGSARALTALATVCAVTGEPETALRHASAALAVTEPARALATVVRAGRAAALAATALGDHHAAHLHAGSLFSGSGVPVHYHLSCYAVADHAAAAVLTGHAEQARAALNEVIAAVGAGASARLRQILLRATALLAEPDAAGAHFREALEDPAGQRWPFERGQVWLEYGEWLRRQRQIADARAALTKAREIFGGLGAVHWTQRAEAELRAAGVSVDAARHSALRSLTPQRQRIVRLAAQGLTNREIGQRLFLSPRTVGTHLYQAFPALGVTSRGQLRDVVEREDGAGPGR</sequence>
<keyword evidence="1" id="KW-0547">Nucleotide-binding</keyword>
<dbReference type="GO" id="GO:0006355">
    <property type="term" value="P:regulation of DNA-templated transcription"/>
    <property type="evidence" value="ECO:0007669"/>
    <property type="project" value="InterPro"/>
</dbReference>